<dbReference type="Proteomes" id="UP000230559">
    <property type="component" value="Unassembled WGS sequence"/>
</dbReference>
<protein>
    <submittedName>
        <fullName evidence="1">Uncharacterized protein</fullName>
    </submittedName>
</protein>
<evidence type="ECO:0000313" key="1">
    <source>
        <dbReference type="EMBL" id="PIC03893.1"/>
    </source>
</evidence>
<dbReference type="AlphaFoldDB" id="A0A2G5RMF2"/>
<gene>
    <name evidence="1" type="ORF">CS060_12725</name>
</gene>
<accession>A0A2G5RMF2</accession>
<comment type="caution">
    <text evidence="1">The sequence shown here is derived from an EMBL/GenBank/DDBJ whole genome shotgun (WGS) entry which is preliminary data.</text>
</comment>
<name>A0A2G5RMF2_9BACL</name>
<proteinExistence type="predicted"/>
<reference evidence="1 2" key="1">
    <citation type="submission" date="2017-10" db="EMBL/GenBank/DDBJ databases">
        <title>Draft genome sequence of Anoxybacillus flavithermus KU2-6-11 from caldera Uzon (Russia:Kamchtka).</title>
        <authorList>
            <person name="Korzhuk A.V."/>
            <person name="Rozanov A.S."/>
            <person name="Bryanskaya A.V."/>
            <person name="Peltek S.E."/>
        </authorList>
    </citation>
    <scope>NUCLEOTIDE SEQUENCE [LARGE SCALE GENOMIC DNA]</scope>
    <source>
        <strain evidence="1 2">KU2-6_11</strain>
    </source>
</reference>
<organism evidence="1 2">
    <name type="scientific">Anoxybacillus flavithermus</name>
    <dbReference type="NCBI Taxonomy" id="33934"/>
    <lineage>
        <taxon>Bacteria</taxon>
        <taxon>Bacillati</taxon>
        <taxon>Bacillota</taxon>
        <taxon>Bacilli</taxon>
        <taxon>Bacillales</taxon>
        <taxon>Anoxybacillaceae</taxon>
        <taxon>Anoxybacillus</taxon>
    </lineage>
</organism>
<evidence type="ECO:0000313" key="2">
    <source>
        <dbReference type="Proteomes" id="UP000230559"/>
    </source>
</evidence>
<sequence length="103" mass="11975">MISCMSKPKETKFRDACHAPEAYRSSLGRKIKNCPLLSENYFSFAKEPFLGSFFAFAAKKGAAKFNFLHLHFPYFPVLIKLYLYIPRKDDPHAIPRFENGFYV</sequence>
<dbReference type="EMBL" id="PEDM01000040">
    <property type="protein sequence ID" value="PIC03893.1"/>
    <property type="molecule type" value="Genomic_DNA"/>
</dbReference>